<dbReference type="Proteomes" id="UP000215931">
    <property type="component" value="Unassembled WGS sequence"/>
</dbReference>
<dbReference type="Gene3D" id="3.40.50.300">
    <property type="entry name" value="P-loop containing nucleotide triphosphate hydrolases"/>
    <property type="match status" value="2"/>
</dbReference>
<dbReference type="InterPro" id="IPR027417">
    <property type="entry name" value="P-loop_NTPase"/>
</dbReference>
<dbReference type="PANTHER" id="PTHR32114">
    <property type="entry name" value="ABC TRANSPORTER ABCH.3"/>
    <property type="match status" value="1"/>
</dbReference>
<dbReference type="GO" id="GO:0016887">
    <property type="term" value="F:ATP hydrolysis activity"/>
    <property type="evidence" value="ECO:0007669"/>
    <property type="project" value="InterPro"/>
</dbReference>
<accession>A0A271K9X1</accession>
<evidence type="ECO:0000313" key="3">
    <source>
        <dbReference type="Proteomes" id="UP000215931"/>
    </source>
</evidence>
<evidence type="ECO:0000313" key="2">
    <source>
        <dbReference type="EMBL" id="PAP92294.1"/>
    </source>
</evidence>
<dbReference type="InterPro" id="IPR038729">
    <property type="entry name" value="Rad50/SbcC_AAA"/>
</dbReference>
<dbReference type="GO" id="GO:0006302">
    <property type="term" value="P:double-strand break repair"/>
    <property type="evidence" value="ECO:0007669"/>
    <property type="project" value="InterPro"/>
</dbReference>
<reference evidence="2 3" key="1">
    <citation type="submission" date="2017-08" db="EMBL/GenBank/DDBJ databases">
        <title>Mesorhizobium wenxinae sp. nov., a novel rhizobial species isolated from root nodules of chickpea (Cicer arietinum L.).</title>
        <authorList>
            <person name="Zhang J."/>
        </authorList>
    </citation>
    <scope>NUCLEOTIDE SEQUENCE [LARGE SCALE GENOMIC DNA]</scope>
    <source>
        <strain evidence="3">WYCCWR 10019</strain>
    </source>
</reference>
<protein>
    <recommendedName>
        <fullName evidence="1">Rad50/SbcC-type AAA domain-containing protein</fullName>
    </recommendedName>
</protein>
<feature type="domain" description="Rad50/SbcC-type AAA" evidence="1">
    <location>
        <begin position="135"/>
        <end position="171"/>
    </location>
</feature>
<comment type="caution">
    <text evidence="2">The sequence shown here is derived from an EMBL/GenBank/DDBJ whole genome shotgun (WGS) entry which is preliminary data.</text>
</comment>
<dbReference type="PANTHER" id="PTHR32114:SF2">
    <property type="entry name" value="ABC TRANSPORTER ABCH.3"/>
    <property type="match status" value="1"/>
</dbReference>
<gene>
    <name evidence="2" type="ORF">CIT31_27645</name>
</gene>
<evidence type="ECO:0000259" key="1">
    <source>
        <dbReference type="Pfam" id="PF13476"/>
    </source>
</evidence>
<proteinExistence type="predicted"/>
<name>A0A271K9X1_9HYPH</name>
<dbReference type="OrthoDB" id="6725102at2"/>
<dbReference type="SUPFAM" id="SSF52540">
    <property type="entry name" value="P-loop containing nucleoside triphosphate hydrolases"/>
    <property type="match status" value="1"/>
</dbReference>
<dbReference type="EMBL" id="NPKH01000035">
    <property type="protein sequence ID" value="PAP92294.1"/>
    <property type="molecule type" value="Genomic_DNA"/>
</dbReference>
<organism evidence="2 3">
    <name type="scientific">Mesorhizobium wenxiniae</name>
    <dbReference type="NCBI Taxonomy" id="2014805"/>
    <lineage>
        <taxon>Bacteria</taxon>
        <taxon>Pseudomonadati</taxon>
        <taxon>Pseudomonadota</taxon>
        <taxon>Alphaproteobacteria</taxon>
        <taxon>Hyphomicrobiales</taxon>
        <taxon>Phyllobacteriaceae</taxon>
        <taxon>Mesorhizobium</taxon>
    </lineage>
</organism>
<sequence>MSRAQQWTDENMDRSNARALHLHTIDSLVADLIVGTPVLIEGGHTFSLPDAATRSALGWYQNRGPAAWTADVRSPHAEELVDAISQPPPAVKALPSRPANANNRRLRLKRVEAHRFAGLHKFGTPDAAPENYVHEFSCPITLFEGRNGSGKTSLLNAVIWTLTGQMLRPQREPESPEDFDCWIGNAEDERTTHKLSSLTPMPFLDQYRPDKDWVPADTWVELTFVEDGGVKLPPIRRSMTRSLQGKLKELPPDLTPLGVDPIALRIGTVMPGLLPLIQLGSESELGRAVSELTGLSALVDLAAHSRRAKTKIDKDLIKAKRGERDKADADYNIAKGDLEKILRTHAMLEPPTPVPIPSDDKAIEEKLKTIKTNFDDAKACAFESAKEILGGRFDPADAKLRSDLEENISRALERVSQPQTLKSIARLADLRKLTPDELGDAENRLNAILTEARTLQELAQNPSSAARTRLYARIKAWMADHPDPARDQNRCVVCGGDHSHAADPVTGQPVKQHLAGSASDADLLSQTLAHWAANAHGDLLRSLPEALRTELVADLPSHPCDLLRKALVDEAFSFAPFAGILGELKSPTALSLDAVFQNRAELDDPLAISLPAGCSDLQLALERLNRAIRFAHWRQNNDALAKDVLTRVLGRKPKEGEHTEKLTLTGKLLELQSIVKAAEPISDALTQCARLSKHLATRRAAEARLGNYATASTALGQLADLGTLADQQVDQLRKILRTDAAAWRDLIYLGAFPDTAHQLVDTGMGRKGELDLVVQTGGVAAPAQHVTNASALRASLVAFFFAFWQHVLKERGGLTTLVLDDPQELLDDENRERLAAALGKLASGGAQVIVTSYDPRFSGRVAKIQLPGGVEHLAVHPATRLQPRLRTIVPHSVLLERKKRFDADPNEEEPARDFADGCRVFLEAQLGDMFDDPAHSSWAKAAPNPTLADFVQRMRPLVRAGSAGMFGADIFRRFAEHPALGDNSPVVALMNKAHHGRRQDITAGEVAQCAGQLADLIKLAEDIREECYRWRRRDLPAAKQKLAAPAAIDFTSLAAPRVVICPDLAAFTRHRAGAETQDQPEILEPCVLESCVAYYLRRANFGFAAPPGSLAIVKSIPTLSADRRLVIARHGKDVYARRLVRNAKGGGLIALTAETPDPRIRNPKSVFLPEDETAIHQVVGIIFDHTVRVDHGPEEAVAVDANRELQRIAIAFRVVDESAVPLALDKQVVLGGDHIQLDTLGHHQDALVALCLDDGSSIFKRVGTALPGDLSHFRLFESIGGMGSSQVLSVGKAANGVPTVIGARKIVGVLYNV</sequence>
<dbReference type="Pfam" id="PF13476">
    <property type="entry name" value="AAA_23"/>
    <property type="match status" value="1"/>
</dbReference>
<keyword evidence="3" id="KW-1185">Reference proteome</keyword>